<sequence>MRYIQSAVKKTLCIILAILIISLLMFSQIYISNHIHHQCSGENCPICNQIDFAIHILNQIVSGGEFFFVIFTLVMFVLGKYWFSSLISITKSLFILKVRLNN</sequence>
<feature type="transmembrane region" description="Helical" evidence="1">
    <location>
        <begin position="12"/>
        <end position="31"/>
    </location>
</feature>
<keyword evidence="3" id="KW-1185">Reference proteome</keyword>
<reference evidence="2 3" key="1">
    <citation type="submission" date="2016-10" db="EMBL/GenBank/DDBJ databases">
        <authorList>
            <person name="de Groot N.N."/>
        </authorList>
    </citation>
    <scope>NUCLEOTIDE SEQUENCE [LARGE SCALE GENOMIC DNA]</scope>
    <source>
        <strain evidence="2 3">DSM 9179</strain>
    </source>
</reference>
<organism evidence="2 3">
    <name type="scientific">[Clostridium] fimetarium</name>
    <dbReference type="NCBI Taxonomy" id="99656"/>
    <lineage>
        <taxon>Bacteria</taxon>
        <taxon>Bacillati</taxon>
        <taxon>Bacillota</taxon>
        <taxon>Clostridia</taxon>
        <taxon>Lachnospirales</taxon>
        <taxon>Lachnospiraceae</taxon>
    </lineage>
</organism>
<proteinExistence type="predicted"/>
<accession>A0A1I0RTY5</accession>
<evidence type="ECO:0000256" key="1">
    <source>
        <dbReference type="SAM" id="Phobius"/>
    </source>
</evidence>
<keyword evidence="1" id="KW-1133">Transmembrane helix</keyword>
<protein>
    <submittedName>
        <fullName evidence="2">Uncharacterized protein</fullName>
    </submittedName>
</protein>
<dbReference type="AlphaFoldDB" id="A0A1I0RTY5"/>
<dbReference type="STRING" id="99656.SAMN05421659_12335"/>
<evidence type="ECO:0000313" key="3">
    <source>
        <dbReference type="Proteomes" id="UP000199701"/>
    </source>
</evidence>
<keyword evidence="1" id="KW-0472">Membrane</keyword>
<dbReference type="EMBL" id="FOJI01000023">
    <property type="protein sequence ID" value="SEW44875.1"/>
    <property type="molecule type" value="Genomic_DNA"/>
</dbReference>
<name>A0A1I0RTY5_9FIRM</name>
<feature type="transmembrane region" description="Helical" evidence="1">
    <location>
        <begin position="66"/>
        <end position="83"/>
    </location>
</feature>
<dbReference type="Proteomes" id="UP000199701">
    <property type="component" value="Unassembled WGS sequence"/>
</dbReference>
<evidence type="ECO:0000313" key="2">
    <source>
        <dbReference type="EMBL" id="SEW44875.1"/>
    </source>
</evidence>
<gene>
    <name evidence="2" type="ORF">SAMN05421659_12335</name>
</gene>
<keyword evidence="1" id="KW-0812">Transmembrane</keyword>